<evidence type="ECO:0000313" key="10">
    <source>
        <dbReference type="EMBL" id="WRQ86252.1"/>
    </source>
</evidence>
<evidence type="ECO:0000256" key="2">
    <source>
        <dbReference type="ARBA" id="ARBA00006236"/>
    </source>
</evidence>
<dbReference type="PANTHER" id="PTHR43124">
    <property type="entry name" value="PURINE EFFLUX PUMP PBUE"/>
    <property type="match status" value="1"/>
</dbReference>
<evidence type="ECO:0000256" key="3">
    <source>
        <dbReference type="ARBA" id="ARBA00022448"/>
    </source>
</evidence>
<dbReference type="PANTHER" id="PTHR43124:SF3">
    <property type="entry name" value="CHLORAMPHENICOL EFFLUX PUMP RV0191"/>
    <property type="match status" value="1"/>
</dbReference>
<feature type="transmembrane region" description="Helical" evidence="8">
    <location>
        <begin position="48"/>
        <end position="68"/>
    </location>
</feature>
<dbReference type="NCBIfam" id="TIGR00710">
    <property type="entry name" value="efflux_Bcr_CflA"/>
    <property type="match status" value="1"/>
</dbReference>
<feature type="transmembrane region" description="Helical" evidence="8">
    <location>
        <begin position="305"/>
        <end position="325"/>
    </location>
</feature>
<dbReference type="SUPFAM" id="SSF103473">
    <property type="entry name" value="MFS general substrate transporter"/>
    <property type="match status" value="1"/>
</dbReference>
<name>A0ABZ1C4C6_9BACT</name>
<dbReference type="Pfam" id="PF07690">
    <property type="entry name" value="MFS_1"/>
    <property type="match status" value="1"/>
</dbReference>
<dbReference type="Gene3D" id="1.20.1720.10">
    <property type="entry name" value="Multidrug resistance protein D"/>
    <property type="match status" value="1"/>
</dbReference>
<evidence type="ECO:0000256" key="6">
    <source>
        <dbReference type="ARBA" id="ARBA00022989"/>
    </source>
</evidence>
<dbReference type="RefSeq" id="WP_221031180.1">
    <property type="nucleotide sequence ID" value="NZ_CP139781.1"/>
</dbReference>
<evidence type="ECO:0000256" key="1">
    <source>
        <dbReference type="ARBA" id="ARBA00004651"/>
    </source>
</evidence>
<dbReference type="InterPro" id="IPR036259">
    <property type="entry name" value="MFS_trans_sf"/>
</dbReference>
<dbReference type="InterPro" id="IPR004812">
    <property type="entry name" value="Efflux_drug-R_Bcr/CmlA"/>
</dbReference>
<feature type="transmembrane region" description="Helical" evidence="8">
    <location>
        <begin position="101"/>
        <end position="122"/>
    </location>
</feature>
<keyword evidence="3" id="KW-0813">Transport</keyword>
<comment type="similarity">
    <text evidence="2">Belongs to the major facilitator superfamily. Bcr/CmlA family.</text>
</comment>
<feature type="transmembrane region" description="Helical" evidence="8">
    <location>
        <begin position="213"/>
        <end position="236"/>
    </location>
</feature>
<evidence type="ECO:0000256" key="8">
    <source>
        <dbReference type="SAM" id="Phobius"/>
    </source>
</evidence>
<keyword evidence="6 8" id="KW-1133">Transmembrane helix</keyword>
<evidence type="ECO:0000313" key="11">
    <source>
        <dbReference type="Proteomes" id="UP000738431"/>
    </source>
</evidence>
<sequence length="394" mass="41656">MSKSHVPFSLTIALALTLMLGPFSVDTYLPAFPQMAGALEVSVADISLSISVYIFTLSFSQLIGGALSDHFGRRTVLLGGLALYLVAALVVGFAGNMALLLIGRAVQAFGAGWVLVSVPALVRDRVSGQDAAKLFSLIGLIMIVAPGIAPSVGSAILEVASWRWIFFFLAAYALFLIPVAKRVIFRQTPKRAVAPGTTGMLQRYLNVLREKRALPFVLWQAAGFSVLMLFITHASFIYQEHFGQSARHFSLLFAANIVAMLGFNLLNRLLLSRLPSLTVLRGATTVQALGMLLVVIATLGDWPVLGFMCAMMIAVGALGAVAPNLQANYLEFFPHSGASAAALLGATQFGVAGLASGLSTRLPHTLPAIVGAMGVAALVPVSTMLLTRRTLTAA</sequence>
<feature type="transmembrane region" description="Helical" evidence="8">
    <location>
        <begin position="337"/>
        <end position="358"/>
    </location>
</feature>
<accession>A0ABZ1C4C6</accession>
<feature type="transmembrane region" description="Helical" evidence="8">
    <location>
        <begin position="278"/>
        <end position="299"/>
    </location>
</feature>
<feature type="transmembrane region" description="Helical" evidence="8">
    <location>
        <begin position="364"/>
        <end position="386"/>
    </location>
</feature>
<dbReference type="InterPro" id="IPR050189">
    <property type="entry name" value="MFS_Efflux_Transporters"/>
</dbReference>
<evidence type="ECO:0000256" key="4">
    <source>
        <dbReference type="ARBA" id="ARBA00022475"/>
    </source>
</evidence>
<feature type="transmembrane region" description="Helical" evidence="8">
    <location>
        <begin position="75"/>
        <end position="95"/>
    </location>
</feature>
<gene>
    <name evidence="10" type="ORF">K1X11_015660</name>
</gene>
<comment type="subcellular location">
    <subcellularLocation>
        <location evidence="1">Cell membrane</location>
        <topology evidence="1">Multi-pass membrane protein</topology>
    </subcellularLocation>
</comment>
<feature type="transmembrane region" description="Helical" evidence="8">
    <location>
        <begin position="134"/>
        <end position="156"/>
    </location>
</feature>
<reference evidence="10 11" key="1">
    <citation type="submission" date="2023-12" db="EMBL/GenBank/DDBJ databases">
        <title>Description of an unclassified Opitutus bacterium of Verrucomicrobiota.</title>
        <authorList>
            <person name="Zhang D.-F."/>
        </authorList>
    </citation>
    <scope>NUCLEOTIDE SEQUENCE [LARGE SCALE GENOMIC DNA]</scope>
    <source>
        <strain evidence="10 11">WL0086</strain>
    </source>
</reference>
<evidence type="ECO:0000256" key="7">
    <source>
        <dbReference type="ARBA" id="ARBA00023136"/>
    </source>
</evidence>
<keyword evidence="4" id="KW-1003">Cell membrane</keyword>
<dbReference type="InterPro" id="IPR011701">
    <property type="entry name" value="MFS"/>
</dbReference>
<feature type="transmembrane region" description="Helical" evidence="8">
    <location>
        <begin position="248"/>
        <end position="266"/>
    </location>
</feature>
<dbReference type="InterPro" id="IPR020846">
    <property type="entry name" value="MFS_dom"/>
</dbReference>
<protein>
    <submittedName>
        <fullName evidence="10">Bcr/CflA family efflux MFS transporter</fullName>
    </submittedName>
</protein>
<proteinExistence type="inferred from homology"/>
<evidence type="ECO:0000259" key="9">
    <source>
        <dbReference type="PROSITE" id="PS50850"/>
    </source>
</evidence>
<dbReference type="InterPro" id="IPR005829">
    <property type="entry name" value="Sugar_transporter_CS"/>
</dbReference>
<dbReference type="Proteomes" id="UP000738431">
    <property type="component" value="Chromosome"/>
</dbReference>
<feature type="transmembrane region" description="Helical" evidence="8">
    <location>
        <begin position="162"/>
        <end position="180"/>
    </location>
</feature>
<evidence type="ECO:0000256" key="5">
    <source>
        <dbReference type="ARBA" id="ARBA00022692"/>
    </source>
</evidence>
<keyword evidence="7 8" id="KW-0472">Membrane</keyword>
<feature type="domain" description="Major facilitator superfamily (MFS) profile" evidence="9">
    <location>
        <begin position="10"/>
        <end position="394"/>
    </location>
</feature>
<keyword evidence="11" id="KW-1185">Reference proteome</keyword>
<organism evidence="10 11">
    <name type="scientific">Actomonas aquatica</name>
    <dbReference type="NCBI Taxonomy" id="2866162"/>
    <lineage>
        <taxon>Bacteria</taxon>
        <taxon>Pseudomonadati</taxon>
        <taxon>Verrucomicrobiota</taxon>
        <taxon>Opitutia</taxon>
        <taxon>Opitutales</taxon>
        <taxon>Opitutaceae</taxon>
        <taxon>Actomonas</taxon>
    </lineage>
</organism>
<dbReference type="EMBL" id="CP139781">
    <property type="protein sequence ID" value="WRQ86252.1"/>
    <property type="molecule type" value="Genomic_DNA"/>
</dbReference>
<dbReference type="PROSITE" id="PS50850">
    <property type="entry name" value="MFS"/>
    <property type="match status" value="1"/>
</dbReference>
<keyword evidence="5 8" id="KW-0812">Transmembrane</keyword>
<dbReference type="PROSITE" id="PS00216">
    <property type="entry name" value="SUGAR_TRANSPORT_1"/>
    <property type="match status" value="1"/>
</dbReference>